<evidence type="ECO:0000313" key="2">
    <source>
        <dbReference type="EMBL" id="KAK4884810.1"/>
    </source>
</evidence>
<sequence>MTARTKRILQLAELASVHNSNDEHDSTDEHSESEPYSPDFSNYSSHDLSDESSSSTSNSSEHQSDNKKKSKNKTIEDLNVISTQEKVSTYINYNTDKINYNPMFGEYDNSFTSKNFFDSKTLEQIKQNLFLEADDDNKKKSKPKTAVCDHCDQFAIFENNEEADNSQNLAKNVSDPISCIETPLDNSEIENTISDPNPATNSFVLKRKSTVSFLFEKKHKKTFCTFCDSEIDSKHFARHLERNHKNKKEIIELSKLKKSDPERKKLLSLIRNEGNLEAGVRGHIIPKRRVLGQEADEDTYIVCTYCKSYLKKKYLCRHVKRCFANTETDSGRSHAVIDSFIYSACQKKYGKILNSMNLKKEVLSKMRGDKVAKEIMNDILIISWGDDLLKNTPLSRNKYHLTAKMRRCANFVLNMRTIDPKYKDMLSCLKPEAFDDVIEATKKMSRYDPETRTFRSGSTALQFGAYLKQIADLTMKIILRKKVLIPVETQWTTELGSLAMKDINNRTANKPKLLPLTEDIIKLKQLLDKSAEEAYVELKRKKTMEDYRVLVETTLVSTILHNRKRVGDIQYLEIESYEKQYKNDVTNNQDEFLKSLTETEKILTQHYKKINSCGKDVQKESSVDCEVHSKQDKETDVTVNTVKNISGLSEDCQAIKEEDD</sequence>
<proteinExistence type="predicted"/>
<feature type="compositionally biased region" description="Low complexity" evidence="1">
    <location>
        <begin position="41"/>
        <end position="61"/>
    </location>
</feature>
<feature type="region of interest" description="Disordered" evidence="1">
    <location>
        <begin position="13"/>
        <end position="71"/>
    </location>
</feature>
<organism evidence="2 3">
    <name type="scientific">Aquatica leii</name>
    <dbReference type="NCBI Taxonomy" id="1421715"/>
    <lineage>
        <taxon>Eukaryota</taxon>
        <taxon>Metazoa</taxon>
        <taxon>Ecdysozoa</taxon>
        <taxon>Arthropoda</taxon>
        <taxon>Hexapoda</taxon>
        <taxon>Insecta</taxon>
        <taxon>Pterygota</taxon>
        <taxon>Neoptera</taxon>
        <taxon>Endopterygota</taxon>
        <taxon>Coleoptera</taxon>
        <taxon>Polyphaga</taxon>
        <taxon>Elateriformia</taxon>
        <taxon>Elateroidea</taxon>
        <taxon>Lampyridae</taxon>
        <taxon>Luciolinae</taxon>
        <taxon>Aquatica</taxon>
    </lineage>
</organism>
<dbReference type="EMBL" id="JARPUR010000001">
    <property type="protein sequence ID" value="KAK4884810.1"/>
    <property type="molecule type" value="Genomic_DNA"/>
</dbReference>
<dbReference type="Proteomes" id="UP001353858">
    <property type="component" value="Unassembled WGS sequence"/>
</dbReference>
<feature type="compositionally biased region" description="Basic and acidic residues" evidence="1">
    <location>
        <begin position="20"/>
        <end position="33"/>
    </location>
</feature>
<dbReference type="PANTHER" id="PTHR33480:SF1">
    <property type="entry name" value="TYR RECOMBINASE DOMAIN-CONTAINING PROTEIN"/>
    <property type="match status" value="1"/>
</dbReference>
<evidence type="ECO:0000256" key="1">
    <source>
        <dbReference type="SAM" id="MobiDB-lite"/>
    </source>
</evidence>
<evidence type="ECO:0000313" key="3">
    <source>
        <dbReference type="Proteomes" id="UP001353858"/>
    </source>
</evidence>
<dbReference type="AlphaFoldDB" id="A0AAN7QA45"/>
<dbReference type="PANTHER" id="PTHR33480">
    <property type="entry name" value="SET DOMAIN-CONTAINING PROTEIN-RELATED"/>
    <property type="match status" value="1"/>
</dbReference>
<gene>
    <name evidence="2" type="ORF">RN001_001081</name>
</gene>
<keyword evidence="3" id="KW-1185">Reference proteome</keyword>
<accession>A0AAN7QA45</accession>
<comment type="caution">
    <text evidence="2">The sequence shown here is derived from an EMBL/GenBank/DDBJ whole genome shotgun (WGS) entry which is preliminary data.</text>
</comment>
<name>A0AAN7QA45_9COLE</name>
<protein>
    <submittedName>
        <fullName evidence="2">Uncharacterized protein</fullName>
    </submittedName>
</protein>
<reference evidence="3" key="1">
    <citation type="submission" date="2023-01" db="EMBL/GenBank/DDBJ databases">
        <title>Key to firefly adult light organ development and bioluminescence: homeobox transcription factors regulate luciferase expression and transportation to peroxisome.</title>
        <authorList>
            <person name="Fu X."/>
        </authorList>
    </citation>
    <scope>NUCLEOTIDE SEQUENCE [LARGE SCALE GENOMIC DNA]</scope>
</reference>